<dbReference type="RefSeq" id="WP_172492016.1">
    <property type="nucleotide sequence ID" value="NZ_BARJ01000002.1"/>
</dbReference>
<dbReference type="Proteomes" id="UP000484858">
    <property type="component" value="Unassembled WGS sequence"/>
</dbReference>
<dbReference type="EMBL" id="BARJ01000002">
    <property type="protein sequence ID" value="GEM16026.1"/>
    <property type="molecule type" value="Genomic_DNA"/>
</dbReference>
<protein>
    <submittedName>
        <fullName evidence="1">Uncharacterized protein</fullName>
    </submittedName>
</protein>
<comment type="caution">
    <text evidence="1">The sequence shown here is derived from an EMBL/GenBank/DDBJ whole genome shotgun (WGS) entry which is preliminary data.</text>
</comment>
<gene>
    <name evidence="1" type="ORF">NBRC3293_0523</name>
</gene>
<organism evidence="1 2">
    <name type="scientific">Gluconobacter oxydans NBRC 3293</name>
    <dbReference type="NCBI Taxonomy" id="1315969"/>
    <lineage>
        <taxon>Bacteria</taxon>
        <taxon>Pseudomonadati</taxon>
        <taxon>Pseudomonadota</taxon>
        <taxon>Alphaproteobacteria</taxon>
        <taxon>Acetobacterales</taxon>
        <taxon>Acetobacteraceae</taxon>
        <taxon>Gluconobacter</taxon>
    </lineage>
</organism>
<evidence type="ECO:0000313" key="1">
    <source>
        <dbReference type="EMBL" id="GEM16026.1"/>
    </source>
</evidence>
<name>A0A829X667_GLUOY</name>
<accession>A0A829X667</accession>
<evidence type="ECO:0000313" key="2">
    <source>
        <dbReference type="Proteomes" id="UP000484858"/>
    </source>
</evidence>
<sequence length="77" mass="7919">MARPSLDYDRIAPAVRKLHAGGSSVRAIAAKVGISVGSAHALIGQIGLVRPVAGKIDACTKRRRPLPAGACLEIGHV</sequence>
<reference evidence="1 2" key="1">
    <citation type="submission" date="2013-04" db="EMBL/GenBank/DDBJ databases">
        <title>Gluconobacter oxydans NBRC 3293 whole genome sequence.</title>
        <authorList>
            <person name="Matsutani M."/>
            <person name="Yakushi T."/>
            <person name="Matsushita K."/>
        </authorList>
    </citation>
    <scope>NUCLEOTIDE SEQUENCE [LARGE SCALE GENOMIC DNA]</scope>
    <source>
        <strain evidence="1 2">NBRC 3293</strain>
    </source>
</reference>
<dbReference type="AlphaFoldDB" id="A0A829X667"/>
<proteinExistence type="predicted"/>